<feature type="domain" description="Het-s prion-forming" evidence="1">
    <location>
        <begin position="249"/>
        <end position="313"/>
    </location>
</feature>
<organism evidence="3 4">
    <name type="scientific">Fusarium solani</name>
    <name type="common">Filamentous fungus</name>
    <dbReference type="NCBI Taxonomy" id="169388"/>
    <lineage>
        <taxon>Eukaryota</taxon>
        <taxon>Fungi</taxon>
        <taxon>Dikarya</taxon>
        <taxon>Ascomycota</taxon>
        <taxon>Pezizomycotina</taxon>
        <taxon>Sordariomycetes</taxon>
        <taxon>Hypocreomycetidae</taxon>
        <taxon>Hypocreales</taxon>
        <taxon>Nectriaceae</taxon>
        <taxon>Fusarium</taxon>
        <taxon>Fusarium solani species complex</taxon>
    </lineage>
</organism>
<keyword evidence="3" id="KW-0034">Amyloid</keyword>
<dbReference type="AlphaFoldDB" id="A0A9P9K9Y9"/>
<feature type="domain" description="Prion-inhibition and propagation HeLo" evidence="2">
    <location>
        <begin position="44"/>
        <end position="231"/>
    </location>
</feature>
<dbReference type="Pfam" id="PF11558">
    <property type="entry name" value="HET-s_218-289"/>
    <property type="match status" value="1"/>
</dbReference>
<dbReference type="InterPro" id="IPR021084">
    <property type="entry name" value="Het-s_prion_dom"/>
</dbReference>
<dbReference type="OrthoDB" id="20872at2759"/>
<sequence>MQGHTPTNASPKQAVAKADGLKVLSSNRTMVFCFKAGSPEPTLIAALFNDCVDCFEYIQLARHFGKDYSRCQLRLDVAKWRLDRWGAAIDINNDPRFRSGAPADESVGHAQDILREIVGSIEGAYKVSRRYEQSTPEQNRVALTLADLDPASQQLRNEFQTITKKRQDRASLVKKTGWALYDKKRLGNLIDNIVTSIDELELVFPSVAQASMDLARAEIQKVGDQQSLHLIRDAADGLDPVLNDLAKQKLAGVEVQNFAARVRTTESGKFEVGNIFTKEASGQSVGFPYRNTNRVEDMEVKGDSGVHVGDTYGGKGFWG</sequence>
<evidence type="ECO:0000259" key="2">
    <source>
        <dbReference type="Pfam" id="PF14479"/>
    </source>
</evidence>
<proteinExistence type="predicted"/>
<dbReference type="PANTHER" id="PTHR37542:SF3">
    <property type="entry name" value="PRION-INHIBITION AND PROPAGATION HELO DOMAIN-CONTAINING PROTEIN"/>
    <property type="match status" value="1"/>
</dbReference>
<dbReference type="PANTHER" id="PTHR37542">
    <property type="entry name" value="HELO DOMAIN-CONTAINING PROTEIN-RELATED"/>
    <property type="match status" value="1"/>
</dbReference>
<evidence type="ECO:0000313" key="3">
    <source>
        <dbReference type="EMBL" id="KAH7249570.1"/>
    </source>
</evidence>
<dbReference type="Proteomes" id="UP000736672">
    <property type="component" value="Unassembled WGS sequence"/>
</dbReference>
<evidence type="ECO:0000259" key="1">
    <source>
        <dbReference type="Pfam" id="PF11558"/>
    </source>
</evidence>
<dbReference type="InterPro" id="IPR029498">
    <property type="entry name" value="HeLo_dom"/>
</dbReference>
<accession>A0A9P9K9Y9</accession>
<keyword evidence="4" id="KW-1185">Reference proteome</keyword>
<protein>
    <submittedName>
        <fullName evidence="3">Prion-inhibition and propagation-domain-containing protein</fullName>
    </submittedName>
</protein>
<dbReference type="InterPro" id="IPR038305">
    <property type="entry name" value="HeLo_sf"/>
</dbReference>
<keyword evidence="3" id="KW-0640">Prion</keyword>
<comment type="caution">
    <text evidence="3">The sequence shown here is derived from an EMBL/GenBank/DDBJ whole genome shotgun (WGS) entry which is preliminary data.</text>
</comment>
<dbReference type="Gene3D" id="1.20.120.1020">
    <property type="entry name" value="Prion-inhibition and propagation, HeLo domain"/>
    <property type="match status" value="1"/>
</dbReference>
<name>A0A9P9K9Y9_FUSSL</name>
<gene>
    <name evidence="3" type="ORF">B0J15DRAFT_596442</name>
</gene>
<evidence type="ECO:0000313" key="4">
    <source>
        <dbReference type="Proteomes" id="UP000736672"/>
    </source>
</evidence>
<dbReference type="EMBL" id="JAGTJS010000013">
    <property type="protein sequence ID" value="KAH7249570.1"/>
    <property type="molecule type" value="Genomic_DNA"/>
</dbReference>
<dbReference type="Pfam" id="PF14479">
    <property type="entry name" value="HeLo"/>
    <property type="match status" value="1"/>
</dbReference>
<reference evidence="3" key="1">
    <citation type="journal article" date="2021" name="Nat. Commun.">
        <title>Genetic determinants of endophytism in the Arabidopsis root mycobiome.</title>
        <authorList>
            <person name="Mesny F."/>
            <person name="Miyauchi S."/>
            <person name="Thiergart T."/>
            <person name="Pickel B."/>
            <person name="Atanasova L."/>
            <person name="Karlsson M."/>
            <person name="Huettel B."/>
            <person name="Barry K.W."/>
            <person name="Haridas S."/>
            <person name="Chen C."/>
            <person name="Bauer D."/>
            <person name="Andreopoulos W."/>
            <person name="Pangilinan J."/>
            <person name="LaButti K."/>
            <person name="Riley R."/>
            <person name="Lipzen A."/>
            <person name="Clum A."/>
            <person name="Drula E."/>
            <person name="Henrissat B."/>
            <person name="Kohler A."/>
            <person name="Grigoriev I.V."/>
            <person name="Martin F.M."/>
            <person name="Hacquard S."/>
        </authorList>
    </citation>
    <scope>NUCLEOTIDE SEQUENCE</scope>
    <source>
        <strain evidence="3">FSSC 5 MPI-SDFR-AT-0091</strain>
    </source>
</reference>